<comment type="similarity">
    <text evidence="1">Belongs to the glycosyl hydrolase 29 family.</text>
</comment>
<dbReference type="Proteomes" id="UP000813384">
    <property type="component" value="Unassembled WGS sequence"/>
</dbReference>
<evidence type="ECO:0000313" key="8">
    <source>
        <dbReference type="Proteomes" id="UP000813384"/>
    </source>
</evidence>
<dbReference type="PANTHER" id="PTHR10030">
    <property type="entry name" value="ALPHA-L-FUCOSIDASE"/>
    <property type="match status" value="1"/>
</dbReference>
<dbReference type="Pfam" id="PF01120">
    <property type="entry name" value="Alpha_L_fucos"/>
    <property type="match status" value="1"/>
</dbReference>
<dbReference type="PANTHER" id="PTHR10030:SF37">
    <property type="entry name" value="ALPHA-L-FUCOSIDASE-RELATED"/>
    <property type="match status" value="1"/>
</dbReference>
<sequence length="164" mass="18625">MNITLTTVVPSPRQLAWQQTQYYGFIHFGINTMTDREWGFGNEPTMLFDPQKLDADKWVQQMKVGQMQGVILTCKHHDGFCLWSSTTTDYSVKTAPWKAGEGDLVKEVSQACQKYVLKRSHCIITMSNNGNLGGRAQALVIEFAGEKTHYFNGGMIARRRTVRM</sequence>
<dbReference type="Gene3D" id="3.20.20.80">
    <property type="entry name" value="Glycosidases"/>
    <property type="match status" value="1"/>
</dbReference>
<evidence type="ECO:0000256" key="2">
    <source>
        <dbReference type="ARBA" id="ARBA00012662"/>
    </source>
</evidence>
<dbReference type="SUPFAM" id="SSF51445">
    <property type="entry name" value="(Trans)glycosidases"/>
    <property type="match status" value="1"/>
</dbReference>
<evidence type="ECO:0000256" key="1">
    <source>
        <dbReference type="ARBA" id="ARBA00007951"/>
    </source>
</evidence>
<reference evidence="7" key="2">
    <citation type="submission" date="2021-11" db="EMBL/GenBank/DDBJ databases">
        <authorList>
            <person name="Gilroy R."/>
        </authorList>
    </citation>
    <scope>NUCLEOTIDE SEQUENCE</scope>
    <source>
        <strain evidence="7">150</strain>
    </source>
</reference>
<protein>
    <recommendedName>
        <fullName evidence="2">alpha-L-fucosidase</fullName>
        <ecNumber evidence="2">3.2.1.51</ecNumber>
    </recommendedName>
</protein>
<name>A0A9E3ZYD8_9ENTE</name>
<dbReference type="GO" id="GO:0006004">
    <property type="term" value="P:fucose metabolic process"/>
    <property type="evidence" value="ECO:0007669"/>
    <property type="project" value="TreeGrafter"/>
</dbReference>
<keyword evidence="3" id="KW-0732">Signal</keyword>
<keyword evidence="4" id="KW-0378">Hydrolase</keyword>
<evidence type="ECO:0000259" key="6">
    <source>
        <dbReference type="Pfam" id="PF01120"/>
    </source>
</evidence>
<dbReference type="GO" id="GO:0005764">
    <property type="term" value="C:lysosome"/>
    <property type="evidence" value="ECO:0007669"/>
    <property type="project" value="TreeGrafter"/>
</dbReference>
<dbReference type="EMBL" id="JAJJVO010000152">
    <property type="protein sequence ID" value="MCC9274672.1"/>
    <property type="molecule type" value="Genomic_DNA"/>
</dbReference>
<reference evidence="7" key="1">
    <citation type="journal article" date="2021" name="PeerJ">
        <title>Extensive microbial diversity within the chicken gut microbiome revealed by metagenomics and culture.</title>
        <authorList>
            <person name="Gilroy R."/>
            <person name="Ravi A."/>
            <person name="Getino M."/>
            <person name="Pursley I."/>
            <person name="Horton D.L."/>
            <person name="Alikhan N.F."/>
            <person name="Baker D."/>
            <person name="Gharbi K."/>
            <person name="Hall N."/>
            <person name="Watson M."/>
            <person name="Adriaenssens E.M."/>
            <person name="Foster-Nyarko E."/>
            <person name="Jarju S."/>
            <person name="Secka A."/>
            <person name="Antonio M."/>
            <person name="Oren A."/>
            <person name="Chaudhuri R.R."/>
            <person name="La Ragione R."/>
            <person name="Hildebrand F."/>
            <person name="Pallen M.J."/>
        </authorList>
    </citation>
    <scope>NUCLEOTIDE SEQUENCE</scope>
    <source>
        <strain evidence="7">150</strain>
    </source>
</reference>
<gene>
    <name evidence="7" type="ORF">K8V42_10335</name>
</gene>
<dbReference type="EC" id="3.2.1.51" evidence="2"/>
<evidence type="ECO:0000313" key="7">
    <source>
        <dbReference type="EMBL" id="MCC9274672.1"/>
    </source>
</evidence>
<dbReference type="InterPro" id="IPR057739">
    <property type="entry name" value="Glyco_hydro_29_N"/>
</dbReference>
<dbReference type="InterPro" id="IPR000933">
    <property type="entry name" value="Glyco_hydro_29"/>
</dbReference>
<evidence type="ECO:0000256" key="5">
    <source>
        <dbReference type="ARBA" id="ARBA00023295"/>
    </source>
</evidence>
<dbReference type="InterPro" id="IPR017853">
    <property type="entry name" value="GH"/>
</dbReference>
<dbReference type="GO" id="GO:0016139">
    <property type="term" value="P:glycoside catabolic process"/>
    <property type="evidence" value="ECO:0007669"/>
    <property type="project" value="TreeGrafter"/>
</dbReference>
<keyword evidence="5" id="KW-0326">Glycosidase</keyword>
<organism evidence="7 8">
    <name type="scientific">Enterococcus aquimarinus</name>
    <dbReference type="NCBI Taxonomy" id="328396"/>
    <lineage>
        <taxon>Bacteria</taxon>
        <taxon>Bacillati</taxon>
        <taxon>Bacillota</taxon>
        <taxon>Bacilli</taxon>
        <taxon>Lactobacillales</taxon>
        <taxon>Enterococcaceae</taxon>
        <taxon>Enterococcus</taxon>
    </lineage>
</organism>
<proteinExistence type="inferred from homology"/>
<accession>A0A9E3ZYD8</accession>
<dbReference type="AlphaFoldDB" id="A0A9E3ZYD8"/>
<evidence type="ECO:0000256" key="3">
    <source>
        <dbReference type="ARBA" id="ARBA00022729"/>
    </source>
</evidence>
<comment type="caution">
    <text evidence="7">The sequence shown here is derived from an EMBL/GenBank/DDBJ whole genome shotgun (WGS) entry which is preliminary data.</text>
</comment>
<evidence type="ECO:0000256" key="4">
    <source>
        <dbReference type="ARBA" id="ARBA00022801"/>
    </source>
</evidence>
<dbReference type="GO" id="GO:0004560">
    <property type="term" value="F:alpha-L-fucosidase activity"/>
    <property type="evidence" value="ECO:0007669"/>
    <property type="project" value="InterPro"/>
</dbReference>
<feature type="domain" description="Glycoside hydrolase family 29 N-terminal" evidence="6">
    <location>
        <begin position="46"/>
        <end position="117"/>
    </location>
</feature>